<dbReference type="PANTHER" id="PTHR47894:SF1">
    <property type="entry name" value="HTH-TYPE TRANSCRIPTIONAL REGULATOR VQSM"/>
    <property type="match status" value="1"/>
</dbReference>
<dbReference type="GO" id="GO:0000976">
    <property type="term" value="F:transcription cis-regulatory region binding"/>
    <property type="evidence" value="ECO:0007669"/>
    <property type="project" value="TreeGrafter"/>
</dbReference>
<evidence type="ECO:0000256" key="2">
    <source>
        <dbReference type="ARBA" id="ARBA00023125"/>
    </source>
</evidence>
<keyword evidence="6" id="KW-1185">Reference proteome</keyword>
<dbReference type="GO" id="GO:0005829">
    <property type="term" value="C:cytosol"/>
    <property type="evidence" value="ECO:0007669"/>
    <property type="project" value="TreeGrafter"/>
</dbReference>
<dbReference type="SMART" id="SM00342">
    <property type="entry name" value="HTH_ARAC"/>
    <property type="match status" value="1"/>
</dbReference>
<proteinExistence type="predicted"/>
<dbReference type="Pfam" id="PF12833">
    <property type="entry name" value="HTH_18"/>
    <property type="match status" value="1"/>
</dbReference>
<sequence length="375" mass="42028">MNTYAMLEHKLWYQQCIGECFTVNCNSWFNHPEGIMEYSATYLASLDNKEHRIYDLSYLISQLAIQHNVEPELALEGSGIKLDQLFDTQALVSFRQKLVVLEQVKKLSPDDDFALKAGKGIRFSDFGFLGEAVMSSATLLDSLRLGIDVLNLAGPVFKKRMALEGEIGIFAGELGIDIGRGLPFCTEFWLSSIQSLCLDVFPTPLKNISLSLPYPAPEYSQIYREVFNCPIRFDASEVIWKFDATDIHPIGLSPNPINVQLSNSSYLNSQPNTVPSGIEVVVSQVFSECSYHYPTIDELAHQLKMSSATLVKSLSKQGTSYQQLLDNTKQRVALQYLSTTDIGLDEIARRLGYDNLASFETAFRIWTGSSAYGYR</sequence>
<dbReference type="AlphaFoldDB" id="A0A420E693"/>
<dbReference type="EMBL" id="RAQO01000012">
    <property type="protein sequence ID" value="RKF13258.1"/>
    <property type="molecule type" value="Genomic_DNA"/>
</dbReference>
<organism evidence="5 6">
    <name type="scientific">Alginatibacterium sediminis</name>
    <dbReference type="NCBI Taxonomy" id="2164068"/>
    <lineage>
        <taxon>Bacteria</taxon>
        <taxon>Pseudomonadati</taxon>
        <taxon>Pseudomonadota</taxon>
        <taxon>Gammaproteobacteria</taxon>
        <taxon>Alteromonadales</taxon>
        <taxon>Alteromonadaceae</taxon>
        <taxon>Alginatibacterium</taxon>
    </lineage>
</organism>
<accession>A0A420E693</accession>
<evidence type="ECO:0000256" key="3">
    <source>
        <dbReference type="ARBA" id="ARBA00023163"/>
    </source>
</evidence>
<dbReference type="PROSITE" id="PS01124">
    <property type="entry name" value="HTH_ARAC_FAMILY_2"/>
    <property type="match status" value="1"/>
</dbReference>
<dbReference type="Gene3D" id="1.10.10.60">
    <property type="entry name" value="Homeodomain-like"/>
    <property type="match status" value="1"/>
</dbReference>
<dbReference type="InterPro" id="IPR032687">
    <property type="entry name" value="AraC-type_N"/>
</dbReference>
<keyword evidence="1" id="KW-0805">Transcription regulation</keyword>
<evidence type="ECO:0000256" key="1">
    <source>
        <dbReference type="ARBA" id="ARBA00023015"/>
    </source>
</evidence>
<gene>
    <name evidence="5" type="ORF">DBZ36_19565</name>
</gene>
<evidence type="ECO:0000259" key="4">
    <source>
        <dbReference type="PROSITE" id="PS01124"/>
    </source>
</evidence>
<protein>
    <submittedName>
        <fullName evidence="5">AraC family transcriptional regulator</fullName>
    </submittedName>
</protein>
<dbReference type="SUPFAM" id="SSF46689">
    <property type="entry name" value="Homeodomain-like"/>
    <property type="match status" value="1"/>
</dbReference>
<name>A0A420E693_9ALTE</name>
<dbReference type="GO" id="GO:0003700">
    <property type="term" value="F:DNA-binding transcription factor activity"/>
    <property type="evidence" value="ECO:0007669"/>
    <property type="project" value="InterPro"/>
</dbReference>
<feature type="domain" description="HTH araC/xylS-type" evidence="4">
    <location>
        <begin position="279"/>
        <end position="375"/>
    </location>
</feature>
<dbReference type="InterPro" id="IPR018060">
    <property type="entry name" value="HTH_AraC"/>
</dbReference>
<comment type="caution">
    <text evidence="5">The sequence shown here is derived from an EMBL/GenBank/DDBJ whole genome shotgun (WGS) entry which is preliminary data.</text>
</comment>
<evidence type="ECO:0000313" key="5">
    <source>
        <dbReference type="EMBL" id="RKF13258.1"/>
    </source>
</evidence>
<dbReference type="PANTHER" id="PTHR47894">
    <property type="entry name" value="HTH-TYPE TRANSCRIPTIONAL REGULATOR GADX"/>
    <property type="match status" value="1"/>
</dbReference>
<keyword evidence="2" id="KW-0238">DNA-binding</keyword>
<dbReference type="Proteomes" id="UP000286482">
    <property type="component" value="Unassembled WGS sequence"/>
</dbReference>
<dbReference type="Pfam" id="PF12625">
    <property type="entry name" value="Arabinose_bd"/>
    <property type="match status" value="1"/>
</dbReference>
<keyword evidence="3" id="KW-0804">Transcription</keyword>
<dbReference type="InterPro" id="IPR009057">
    <property type="entry name" value="Homeodomain-like_sf"/>
</dbReference>
<evidence type="ECO:0000313" key="6">
    <source>
        <dbReference type="Proteomes" id="UP000286482"/>
    </source>
</evidence>
<reference evidence="5 6" key="1">
    <citation type="submission" date="2018-09" db="EMBL/GenBank/DDBJ databases">
        <authorList>
            <person name="Wang Z."/>
        </authorList>
    </citation>
    <scope>NUCLEOTIDE SEQUENCE [LARGE SCALE GENOMIC DNA]</scope>
    <source>
        <strain evidence="5 6">ALS 81</strain>
    </source>
</reference>